<feature type="repeat" description="WD" evidence="1">
    <location>
        <begin position="375"/>
        <end position="402"/>
    </location>
</feature>
<feature type="domain" description="CHAT" evidence="3">
    <location>
        <begin position="13"/>
        <end position="144"/>
    </location>
</feature>
<keyword evidence="1" id="KW-0853">WD repeat</keyword>
<evidence type="ECO:0000313" key="5">
    <source>
        <dbReference type="Proteomes" id="UP000215483"/>
    </source>
</evidence>
<dbReference type="Pfam" id="PF00400">
    <property type="entry name" value="WD40"/>
    <property type="match status" value="1"/>
</dbReference>
<dbReference type="SUPFAM" id="SSF69322">
    <property type="entry name" value="Tricorn protease domain 2"/>
    <property type="match status" value="1"/>
</dbReference>
<gene>
    <name evidence="4" type="ORF">BEK98_25845</name>
</gene>
<evidence type="ECO:0000313" key="4">
    <source>
        <dbReference type="EMBL" id="OXY92228.1"/>
    </source>
</evidence>
<reference evidence="4 5" key="1">
    <citation type="submission" date="2016-07" db="EMBL/GenBank/DDBJ databases">
        <title>Draft genome of Streptomyces diastatochromogenes.</title>
        <authorList>
            <person name="Podduturi R."/>
            <person name="Lukassen M.B."/>
            <person name="Clausen N."/>
            <person name="Nielsen J.L."/>
            <person name="Jorgensen N.O."/>
        </authorList>
    </citation>
    <scope>NUCLEOTIDE SEQUENCE [LARGE SCALE GENOMIC DNA]</scope>
    <source>
        <strain evidence="4 5">DSM 40608</strain>
    </source>
</reference>
<dbReference type="AlphaFoldDB" id="A0A233S986"/>
<dbReference type="PANTHER" id="PTHR19879:SF9">
    <property type="entry name" value="TRANSCRIPTION INITIATION FACTOR TFIID SUBUNIT 5"/>
    <property type="match status" value="1"/>
</dbReference>
<dbReference type="InterPro" id="IPR024983">
    <property type="entry name" value="CHAT_dom"/>
</dbReference>
<dbReference type="InterPro" id="IPR001680">
    <property type="entry name" value="WD40_rpt"/>
</dbReference>
<dbReference type="InterPro" id="IPR015943">
    <property type="entry name" value="WD40/YVTN_repeat-like_dom_sf"/>
</dbReference>
<dbReference type="Gene3D" id="2.130.10.10">
    <property type="entry name" value="YVTN repeat-like/Quinoprotein amine dehydrogenase"/>
    <property type="match status" value="2"/>
</dbReference>
<dbReference type="Pfam" id="PF12770">
    <property type="entry name" value="CHAT"/>
    <property type="match status" value="1"/>
</dbReference>
<evidence type="ECO:0000256" key="1">
    <source>
        <dbReference type="PROSITE-ProRule" id="PRU00221"/>
    </source>
</evidence>
<accession>A0A233S986</accession>
<dbReference type="SMART" id="SM00320">
    <property type="entry name" value="WD40"/>
    <property type="match status" value="5"/>
</dbReference>
<dbReference type="PANTHER" id="PTHR19879">
    <property type="entry name" value="TRANSCRIPTION INITIATION FACTOR TFIID"/>
    <property type="match status" value="1"/>
</dbReference>
<organism evidence="4 5">
    <name type="scientific">Streptomyces diastatochromogenes</name>
    <dbReference type="NCBI Taxonomy" id="42236"/>
    <lineage>
        <taxon>Bacteria</taxon>
        <taxon>Bacillati</taxon>
        <taxon>Actinomycetota</taxon>
        <taxon>Actinomycetes</taxon>
        <taxon>Kitasatosporales</taxon>
        <taxon>Streptomycetaceae</taxon>
        <taxon>Streptomyces</taxon>
    </lineage>
</organism>
<proteinExistence type="predicted"/>
<dbReference type="PROSITE" id="PS50082">
    <property type="entry name" value="WD_REPEATS_2"/>
    <property type="match status" value="1"/>
</dbReference>
<comment type="caution">
    <text evidence="4">The sequence shown here is derived from an EMBL/GenBank/DDBJ whole genome shotgun (WGS) entry which is preliminary data.</text>
</comment>
<feature type="region of interest" description="Disordered" evidence="2">
    <location>
        <begin position="172"/>
        <end position="193"/>
    </location>
</feature>
<protein>
    <recommendedName>
        <fullName evidence="3">CHAT domain-containing protein</fullName>
    </recommendedName>
</protein>
<dbReference type="Proteomes" id="UP000215483">
    <property type="component" value="Unassembled WGS sequence"/>
</dbReference>
<dbReference type="EMBL" id="MCGQ01000023">
    <property type="protein sequence ID" value="OXY92228.1"/>
    <property type="molecule type" value="Genomic_DNA"/>
</dbReference>
<name>A0A233S986_STRDA</name>
<keyword evidence="5" id="KW-1185">Reference proteome</keyword>
<sequence length="495" mass="53708">MSVHWLSGDRWHDLAKELRSGSWHVLHCVCHGGFDEERNSGYIQLSGDDGAARRLYASDFDRLTTDSPSLRLIVLNACESAASRSDDIFTSTAANLVRAGVPAVVAMQYEITDTAAFTFSSAFYERIAEGSPVDKAVTLAREEVKMTLGSLEWATPVLILASDQTRIFSLQDSDASHPVPGPRESDPSPGRQPAKRLRLLAEVGPCSHVALGPSNWLATACADGVVRVFDGTDGRLVCQCMPIQREEPVRVAWSPWRRNVASRHRDGTVIVWDLQTRLPVLVLGPGGEDDSLAFSSDGRWLALTVGDRVQVYDVRGARVRDLPVWSREEACRPGQPRTLGPIAFAPGDRHVVVACGDGLVRQLNVQGRVVTRWPHPLPVSSLAFTADRLATGCLDGRVRLWSWEGRPLQHTDPARHASHLAFSADLPLLAIADDDGNVVVRDLVGWNATTATSLAGRPAGLAFLDCRGGLVTGTRAGVVERWSLPEWTAAEGSAS</sequence>
<evidence type="ECO:0000259" key="3">
    <source>
        <dbReference type="Pfam" id="PF12770"/>
    </source>
</evidence>
<evidence type="ECO:0000256" key="2">
    <source>
        <dbReference type="SAM" id="MobiDB-lite"/>
    </source>
</evidence>